<evidence type="ECO:0000256" key="3">
    <source>
        <dbReference type="ARBA" id="ARBA00012154"/>
    </source>
</evidence>
<dbReference type="GO" id="GO:0009423">
    <property type="term" value="P:chorismate biosynthetic process"/>
    <property type="evidence" value="ECO:0007669"/>
    <property type="project" value="UniProtKB-UniRule"/>
</dbReference>
<reference evidence="13 14" key="1">
    <citation type="submission" date="2020-05" db="EMBL/GenBank/DDBJ databases">
        <title>Complete closed genome sequence of Defluviicoccus vanus.</title>
        <authorList>
            <person name="Bessarab I."/>
            <person name="Arumugam K."/>
            <person name="Maszenan A.M."/>
            <person name="Seviour R.J."/>
            <person name="Williams R.B."/>
        </authorList>
    </citation>
    <scope>NUCLEOTIDE SEQUENCE [LARGE SCALE GENOMIC DNA]</scope>
    <source>
        <strain evidence="13 14">Ben 114</strain>
    </source>
</reference>
<sequence>MAGFQPTGGRLATTNSLPRGNAAPKPRRTIVLVGLMGAGKTSVGRRLAKRLELPFVDADEEIVRTTGLNVPEIFERFGEQAFRDAERRAIARLLSEDTKVLATGGGAFLDAVTRQAIADRGLSVWLRAELDVLVERTIGRRHRPLLNTCDPRATLAALMAARYPVYALADLIVDTIDGPIEQTVERVEAALAAHFAGKEGNDEE</sequence>
<dbReference type="UniPathway" id="UPA00053">
    <property type="reaction ID" value="UER00088"/>
</dbReference>
<evidence type="ECO:0000313" key="13">
    <source>
        <dbReference type="EMBL" id="QNT69381.1"/>
    </source>
</evidence>
<feature type="binding site" evidence="11">
    <location>
        <position position="162"/>
    </location>
    <ligand>
        <name>substrate</name>
    </ligand>
</feature>
<evidence type="ECO:0000256" key="11">
    <source>
        <dbReference type="HAMAP-Rule" id="MF_00109"/>
    </source>
</evidence>
<evidence type="ECO:0000256" key="2">
    <source>
        <dbReference type="ARBA" id="ARBA00006997"/>
    </source>
</evidence>
<dbReference type="AlphaFoldDB" id="A0A7H1N0Z5"/>
<feature type="binding site" evidence="11">
    <location>
        <position position="41"/>
    </location>
    <ligand>
        <name>Mg(2+)</name>
        <dbReference type="ChEBI" id="CHEBI:18420"/>
    </ligand>
</feature>
<dbReference type="GO" id="GO:0005524">
    <property type="term" value="F:ATP binding"/>
    <property type="evidence" value="ECO:0007669"/>
    <property type="project" value="UniProtKB-UniRule"/>
</dbReference>
<comment type="subcellular location">
    <subcellularLocation>
        <location evidence="11">Cytoplasm</location>
    </subcellularLocation>
</comment>
<dbReference type="GO" id="GO:0009073">
    <property type="term" value="P:aromatic amino acid family biosynthetic process"/>
    <property type="evidence" value="ECO:0007669"/>
    <property type="project" value="UniProtKB-KW"/>
</dbReference>
<keyword evidence="6 11" id="KW-0547">Nucleotide-binding</keyword>
<dbReference type="InterPro" id="IPR023000">
    <property type="entry name" value="Shikimate_kinase_CS"/>
</dbReference>
<dbReference type="Pfam" id="PF01202">
    <property type="entry name" value="SKI"/>
    <property type="match status" value="1"/>
</dbReference>
<dbReference type="Proteomes" id="UP000516369">
    <property type="component" value="Chromosome"/>
</dbReference>
<keyword evidence="8 11" id="KW-0067">ATP-binding</keyword>
<dbReference type="Gene3D" id="3.40.50.300">
    <property type="entry name" value="P-loop containing nucleotide triphosphate hydrolases"/>
    <property type="match status" value="1"/>
</dbReference>
<feature type="binding site" evidence="11">
    <location>
        <begin position="37"/>
        <end position="42"/>
    </location>
    <ligand>
        <name>ATP</name>
        <dbReference type="ChEBI" id="CHEBI:30616"/>
    </ligand>
</feature>
<dbReference type="PROSITE" id="PS01128">
    <property type="entry name" value="SHIKIMATE_KINASE"/>
    <property type="match status" value="1"/>
</dbReference>
<dbReference type="InterPro" id="IPR031322">
    <property type="entry name" value="Shikimate/glucono_kinase"/>
</dbReference>
<feature type="binding site" evidence="11">
    <location>
        <position position="83"/>
    </location>
    <ligand>
        <name>substrate</name>
    </ligand>
</feature>
<comment type="function">
    <text evidence="11">Catalyzes the specific phosphorylation of the 3-hydroxyl group of shikimic acid using ATP as a cosubstrate.</text>
</comment>
<keyword evidence="11" id="KW-0479">Metal-binding</keyword>
<comment type="cofactor">
    <cofactor evidence="11">
        <name>Mg(2+)</name>
        <dbReference type="ChEBI" id="CHEBI:18420"/>
    </cofactor>
    <text evidence="11">Binds 1 Mg(2+) ion per subunit.</text>
</comment>
<dbReference type="NCBIfam" id="NF010552">
    <property type="entry name" value="PRK13946.1"/>
    <property type="match status" value="1"/>
</dbReference>
<evidence type="ECO:0000256" key="1">
    <source>
        <dbReference type="ARBA" id="ARBA00004842"/>
    </source>
</evidence>
<keyword evidence="7 11" id="KW-0418">Kinase</keyword>
<keyword evidence="11" id="KW-0460">Magnesium</keyword>
<dbReference type="GO" id="GO:0008652">
    <property type="term" value="P:amino acid biosynthetic process"/>
    <property type="evidence" value="ECO:0007669"/>
    <property type="project" value="UniProtKB-KW"/>
</dbReference>
<feature type="binding site" evidence="11">
    <location>
        <position position="59"/>
    </location>
    <ligand>
        <name>substrate</name>
    </ligand>
</feature>
<dbReference type="InterPro" id="IPR000623">
    <property type="entry name" value="Shikimate_kinase/TSH1"/>
</dbReference>
<dbReference type="HAMAP" id="MF_00109">
    <property type="entry name" value="Shikimate_kinase"/>
    <property type="match status" value="1"/>
</dbReference>
<dbReference type="PANTHER" id="PTHR21087:SF16">
    <property type="entry name" value="SHIKIMATE KINASE 1, CHLOROPLASTIC"/>
    <property type="match status" value="1"/>
</dbReference>
<organism evidence="13 14">
    <name type="scientific">Defluviicoccus vanus</name>
    <dbReference type="NCBI Taxonomy" id="111831"/>
    <lineage>
        <taxon>Bacteria</taxon>
        <taxon>Pseudomonadati</taxon>
        <taxon>Pseudomonadota</taxon>
        <taxon>Alphaproteobacteria</taxon>
        <taxon>Rhodospirillales</taxon>
        <taxon>Rhodospirillaceae</taxon>
        <taxon>Defluviicoccus</taxon>
    </lineage>
</organism>
<comment type="caution">
    <text evidence="11">Lacks conserved residue(s) required for the propagation of feature annotation.</text>
</comment>
<dbReference type="GO" id="GO:0000287">
    <property type="term" value="F:magnesium ion binding"/>
    <property type="evidence" value="ECO:0007669"/>
    <property type="project" value="UniProtKB-UniRule"/>
</dbReference>
<dbReference type="GO" id="GO:0004765">
    <property type="term" value="F:shikimate kinase activity"/>
    <property type="evidence" value="ECO:0007669"/>
    <property type="project" value="UniProtKB-UniRule"/>
</dbReference>
<protein>
    <recommendedName>
        <fullName evidence="3 11">Shikimate kinase</fullName>
        <shortName evidence="11">SK</shortName>
        <ecNumber evidence="3 11">2.7.1.71</ecNumber>
    </recommendedName>
</protein>
<evidence type="ECO:0000256" key="4">
    <source>
        <dbReference type="ARBA" id="ARBA00022605"/>
    </source>
</evidence>
<evidence type="ECO:0000256" key="8">
    <source>
        <dbReference type="ARBA" id="ARBA00022840"/>
    </source>
</evidence>
<evidence type="ECO:0000256" key="9">
    <source>
        <dbReference type="ARBA" id="ARBA00023141"/>
    </source>
</evidence>
<dbReference type="PRINTS" id="PR01100">
    <property type="entry name" value="SHIKIMTKNASE"/>
</dbReference>
<keyword evidence="4 11" id="KW-0028">Amino-acid biosynthesis</keyword>
<dbReference type="CDD" id="cd00464">
    <property type="entry name" value="SK"/>
    <property type="match status" value="1"/>
</dbReference>
<comment type="pathway">
    <text evidence="1 11">Metabolic intermediate biosynthesis; chorismate biosynthesis; chorismate from D-erythrose 4-phosphate and phosphoenolpyruvate: step 5/7.</text>
</comment>
<name>A0A7H1N0Z5_9PROT</name>
<keyword evidence="11" id="KW-0963">Cytoplasm</keyword>
<evidence type="ECO:0000256" key="10">
    <source>
        <dbReference type="ARBA" id="ARBA00048567"/>
    </source>
</evidence>
<dbReference type="EC" id="2.7.1.71" evidence="3 11"/>
<dbReference type="InterPro" id="IPR027417">
    <property type="entry name" value="P-loop_NTPase"/>
</dbReference>
<accession>A0A7H1N0Z5</accession>
<comment type="subunit">
    <text evidence="11">Monomer.</text>
</comment>
<dbReference type="KEGG" id="dvn:HQ394_08705"/>
<dbReference type="GO" id="GO:0005829">
    <property type="term" value="C:cytosol"/>
    <property type="evidence" value="ECO:0007669"/>
    <property type="project" value="TreeGrafter"/>
</dbReference>
<evidence type="ECO:0000313" key="14">
    <source>
        <dbReference type="Proteomes" id="UP000516369"/>
    </source>
</evidence>
<feature type="binding site" evidence="11">
    <location>
        <position position="143"/>
    </location>
    <ligand>
        <name>ATP</name>
        <dbReference type="ChEBI" id="CHEBI:30616"/>
    </ligand>
</feature>
<keyword evidence="9 11" id="KW-0057">Aromatic amino acid biosynthesis</keyword>
<evidence type="ECO:0000256" key="12">
    <source>
        <dbReference type="SAM" id="MobiDB-lite"/>
    </source>
</evidence>
<dbReference type="SUPFAM" id="SSF52540">
    <property type="entry name" value="P-loop containing nucleoside triphosphate hydrolases"/>
    <property type="match status" value="1"/>
</dbReference>
<dbReference type="PANTHER" id="PTHR21087">
    <property type="entry name" value="SHIKIMATE KINASE"/>
    <property type="match status" value="1"/>
</dbReference>
<proteinExistence type="inferred from homology"/>
<feature type="region of interest" description="Disordered" evidence="12">
    <location>
        <begin position="1"/>
        <end position="24"/>
    </location>
</feature>
<keyword evidence="5 11" id="KW-0808">Transferase</keyword>
<evidence type="ECO:0000256" key="7">
    <source>
        <dbReference type="ARBA" id="ARBA00022777"/>
    </source>
</evidence>
<evidence type="ECO:0000256" key="6">
    <source>
        <dbReference type="ARBA" id="ARBA00022741"/>
    </source>
</evidence>
<feature type="binding site" evidence="11">
    <location>
        <position position="105"/>
    </location>
    <ligand>
        <name>substrate</name>
    </ligand>
</feature>
<comment type="catalytic activity">
    <reaction evidence="10 11">
        <text>shikimate + ATP = 3-phosphoshikimate + ADP + H(+)</text>
        <dbReference type="Rhea" id="RHEA:13121"/>
        <dbReference type="ChEBI" id="CHEBI:15378"/>
        <dbReference type="ChEBI" id="CHEBI:30616"/>
        <dbReference type="ChEBI" id="CHEBI:36208"/>
        <dbReference type="ChEBI" id="CHEBI:145989"/>
        <dbReference type="ChEBI" id="CHEBI:456216"/>
        <dbReference type="EC" id="2.7.1.71"/>
    </reaction>
</comment>
<comment type="similarity">
    <text evidence="2 11">Belongs to the shikimate kinase family.</text>
</comment>
<dbReference type="EMBL" id="CP053923">
    <property type="protein sequence ID" value="QNT69381.1"/>
    <property type="molecule type" value="Genomic_DNA"/>
</dbReference>
<gene>
    <name evidence="11" type="primary">aroK</name>
    <name evidence="13" type="ORF">HQ394_08705</name>
</gene>
<evidence type="ECO:0000256" key="5">
    <source>
        <dbReference type="ARBA" id="ARBA00022679"/>
    </source>
</evidence>
<keyword evidence="14" id="KW-1185">Reference proteome</keyword>